<reference evidence="5 6" key="1">
    <citation type="submission" date="2018-04" db="EMBL/GenBank/DDBJ databases">
        <authorList>
            <person name="Hagen T."/>
        </authorList>
    </citation>
    <scope>NUCLEOTIDE SEQUENCE [LARGE SCALE GENOMIC DNA]</scope>
    <source>
        <strain evidence="5 6">TPD7009</strain>
    </source>
</reference>
<accession>A0AA92C3U6</accession>
<dbReference type="PROSITE" id="PS00622">
    <property type="entry name" value="HTH_LUXR_1"/>
    <property type="match status" value="1"/>
</dbReference>
<dbReference type="RefSeq" id="WP_082479154.1">
    <property type="nucleotide sequence ID" value="NZ_QDFR01000003.1"/>
</dbReference>
<gene>
    <name evidence="5" type="ORF">DC430_12680</name>
</gene>
<dbReference type="SMART" id="SM00421">
    <property type="entry name" value="HTH_LUXR"/>
    <property type="match status" value="1"/>
</dbReference>
<dbReference type="GO" id="GO:0003677">
    <property type="term" value="F:DNA binding"/>
    <property type="evidence" value="ECO:0007669"/>
    <property type="project" value="UniProtKB-KW"/>
</dbReference>
<dbReference type="EMBL" id="QDFR01000003">
    <property type="protein sequence ID" value="PVE54086.1"/>
    <property type="molecule type" value="Genomic_DNA"/>
</dbReference>
<dbReference type="InterPro" id="IPR036388">
    <property type="entry name" value="WH-like_DNA-bd_sf"/>
</dbReference>
<name>A0AA92C3U6_RHIRH</name>
<evidence type="ECO:0000259" key="4">
    <source>
        <dbReference type="PROSITE" id="PS50043"/>
    </source>
</evidence>
<dbReference type="SUPFAM" id="SSF46894">
    <property type="entry name" value="C-terminal effector domain of the bipartite response regulators"/>
    <property type="match status" value="1"/>
</dbReference>
<evidence type="ECO:0000313" key="5">
    <source>
        <dbReference type="EMBL" id="PVE54086.1"/>
    </source>
</evidence>
<dbReference type="PROSITE" id="PS50043">
    <property type="entry name" value="HTH_LUXR_2"/>
    <property type="match status" value="1"/>
</dbReference>
<comment type="caution">
    <text evidence="5">The sequence shown here is derived from an EMBL/GenBank/DDBJ whole genome shotgun (WGS) entry which is preliminary data.</text>
</comment>
<proteinExistence type="predicted"/>
<dbReference type="AlphaFoldDB" id="A0AA92C3U6"/>
<dbReference type="Pfam" id="PF00196">
    <property type="entry name" value="GerE"/>
    <property type="match status" value="1"/>
</dbReference>
<dbReference type="InterPro" id="IPR000792">
    <property type="entry name" value="Tscrpt_reg_LuxR_C"/>
</dbReference>
<keyword evidence="1" id="KW-0805">Transcription regulation</keyword>
<dbReference type="Gene3D" id="1.10.10.10">
    <property type="entry name" value="Winged helix-like DNA-binding domain superfamily/Winged helix DNA-binding domain"/>
    <property type="match status" value="1"/>
</dbReference>
<organism evidence="5 6">
    <name type="scientific">Rhizobium rhizogenes</name>
    <name type="common">Agrobacterium rhizogenes</name>
    <dbReference type="NCBI Taxonomy" id="359"/>
    <lineage>
        <taxon>Bacteria</taxon>
        <taxon>Pseudomonadati</taxon>
        <taxon>Pseudomonadota</taxon>
        <taxon>Alphaproteobacteria</taxon>
        <taxon>Hyphomicrobiales</taxon>
        <taxon>Rhizobiaceae</taxon>
        <taxon>Rhizobium/Agrobacterium group</taxon>
        <taxon>Rhizobium</taxon>
    </lineage>
</organism>
<protein>
    <submittedName>
        <fullName evidence="5">Helix-turn-helix transcriptional regulator</fullName>
    </submittedName>
</protein>
<evidence type="ECO:0000256" key="1">
    <source>
        <dbReference type="ARBA" id="ARBA00023015"/>
    </source>
</evidence>
<keyword evidence="3" id="KW-0804">Transcription</keyword>
<evidence type="ECO:0000256" key="3">
    <source>
        <dbReference type="ARBA" id="ARBA00023163"/>
    </source>
</evidence>
<evidence type="ECO:0000313" key="6">
    <source>
        <dbReference type="Proteomes" id="UP000244335"/>
    </source>
</evidence>
<evidence type="ECO:0000256" key="2">
    <source>
        <dbReference type="ARBA" id="ARBA00023125"/>
    </source>
</evidence>
<dbReference type="PANTHER" id="PTHR44688">
    <property type="entry name" value="DNA-BINDING TRANSCRIPTIONAL ACTIVATOR DEVR_DOSR"/>
    <property type="match status" value="1"/>
</dbReference>
<dbReference type="NCBIfam" id="NF047403">
    <property type="entry name" value="TransRegVisR"/>
    <property type="match status" value="1"/>
</dbReference>
<dbReference type="Proteomes" id="UP000244335">
    <property type="component" value="Unassembled WGS sequence"/>
</dbReference>
<dbReference type="CDD" id="cd06170">
    <property type="entry name" value="LuxR_C_like"/>
    <property type="match status" value="1"/>
</dbReference>
<sequence length="248" mass="26696">MGFVKDLSNEGSGQPIASKTIPSVTRSDLFPKLVAMQRSLGAKNFIVLRAVAAGFPNKRKLSCELENLGLAAGEQSAQLVKVLGERLLDHLESSLLPVAWTSEQESGFADLPDVPALLIRLDNENLGYSGVGFPVRLGTMGNGFVIFCGGNLLLDNELMLEQHVKSTQIMIDLLAMDERRVSPSEALSEREVACLQLAGDGRISEEIATKLGLSVHTVNAYLGSATIKLDSVNRIQAIAKAIRLGFIH</sequence>
<feature type="domain" description="HTH luxR-type" evidence="4">
    <location>
        <begin position="180"/>
        <end position="245"/>
    </location>
</feature>
<dbReference type="GO" id="GO:0006355">
    <property type="term" value="P:regulation of DNA-templated transcription"/>
    <property type="evidence" value="ECO:0007669"/>
    <property type="project" value="InterPro"/>
</dbReference>
<dbReference type="PRINTS" id="PR00038">
    <property type="entry name" value="HTHLUXR"/>
</dbReference>
<dbReference type="GeneID" id="301040442"/>
<keyword evidence="2" id="KW-0238">DNA-binding</keyword>
<dbReference type="InterPro" id="IPR016032">
    <property type="entry name" value="Sig_transdc_resp-reg_C-effctor"/>
</dbReference>
<dbReference type="PANTHER" id="PTHR44688:SF16">
    <property type="entry name" value="DNA-BINDING TRANSCRIPTIONAL ACTIVATOR DEVR_DOSR"/>
    <property type="match status" value="1"/>
</dbReference>